<keyword evidence="3" id="KW-1185">Reference proteome</keyword>
<protein>
    <submittedName>
        <fullName evidence="2">Uncharacterized protein</fullName>
    </submittedName>
</protein>
<reference evidence="2 3" key="1">
    <citation type="submission" date="2024-06" db="EMBL/GenBank/DDBJ databases">
        <title>The draft genome of Grus japonensis, version 3.</title>
        <authorList>
            <person name="Nabeshima K."/>
            <person name="Suzuki S."/>
            <person name="Onuma M."/>
        </authorList>
    </citation>
    <scope>NUCLEOTIDE SEQUENCE [LARGE SCALE GENOMIC DNA]</scope>
    <source>
        <strain evidence="2 3">451A</strain>
    </source>
</reference>
<dbReference type="Proteomes" id="UP001623348">
    <property type="component" value="Unassembled WGS sequence"/>
</dbReference>
<accession>A0ABC9X2W9</accession>
<evidence type="ECO:0000256" key="1">
    <source>
        <dbReference type="SAM" id="MobiDB-lite"/>
    </source>
</evidence>
<comment type="caution">
    <text evidence="2">The sequence shown here is derived from an EMBL/GenBank/DDBJ whole genome shotgun (WGS) entry which is preliminary data.</text>
</comment>
<name>A0ABC9X2W9_GRUJA</name>
<feature type="region of interest" description="Disordered" evidence="1">
    <location>
        <begin position="27"/>
        <end position="66"/>
    </location>
</feature>
<dbReference type="EMBL" id="BAAFJT010000007">
    <property type="protein sequence ID" value="GAB0192023.1"/>
    <property type="molecule type" value="Genomic_DNA"/>
</dbReference>
<organism evidence="2 3">
    <name type="scientific">Grus japonensis</name>
    <name type="common">Japanese crane</name>
    <name type="synonym">Red-crowned crane</name>
    <dbReference type="NCBI Taxonomy" id="30415"/>
    <lineage>
        <taxon>Eukaryota</taxon>
        <taxon>Metazoa</taxon>
        <taxon>Chordata</taxon>
        <taxon>Craniata</taxon>
        <taxon>Vertebrata</taxon>
        <taxon>Euteleostomi</taxon>
        <taxon>Archelosauria</taxon>
        <taxon>Archosauria</taxon>
        <taxon>Dinosauria</taxon>
        <taxon>Saurischia</taxon>
        <taxon>Theropoda</taxon>
        <taxon>Coelurosauria</taxon>
        <taxon>Aves</taxon>
        <taxon>Neognathae</taxon>
        <taxon>Neoaves</taxon>
        <taxon>Gruiformes</taxon>
        <taxon>Gruidae</taxon>
        <taxon>Grus</taxon>
    </lineage>
</organism>
<dbReference type="AlphaFoldDB" id="A0ABC9X2W9"/>
<sequence length="137" mass="15067">MREVFILTPGTEKKIKVKRTLSDQCPFSGADQKGCRKPSSQASAVKEPNRMCKHQRQSQEGGGNSQSCIYMESSYPMFKEEKSTKVKIHPGAKTLLLDLPDVWLQSRQSDFQVRLLGKQAALGTKQVGGVIAVSPTG</sequence>
<evidence type="ECO:0000313" key="2">
    <source>
        <dbReference type="EMBL" id="GAB0192023.1"/>
    </source>
</evidence>
<proteinExistence type="predicted"/>
<gene>
    <name evidence="2" type="ORF">GRJ2_001667600</name>
</gene>
<evidence type="ECO:0000313" key="3">
    <source>
        <dbReference type="Proteomes" id="UP001623348"/>
    </source>
</evidence>